<sequence length="131" mass="15060">MLSPLIPKFIIRHTFSGRLRVSYGLSEQSISGASDFTSTSATESTLECEVSKSTIFQVRFLLIITTISLAYRNLRFSFDWRSEKWKGSQIEGVSREDSRQAAFRCDLKAEIEKRICGRKKEIDRWRGKTGQ</sequence>
<evidence type="ECO:0000313" key="1">
    <source>
        <dbReference type="EMBL" id="KAF7827738.1"/>
    </source>
</evidence>
<comment type="caution">
    <text evidence="1">The sequence shown here is derived from an EMBL/GenBank/DDBJ whole genome shotgun (WGS) entry which is preliminary data.</text>
</comment>
<gene>
    <name evidence="1" type="ORF">G2W53_018902</name>
</gene>
<keyword evidence="2" id="KW-1185">Reference proteome</keyword>
<reference evidence="1" key="1">
    <citation type="submission" date="2020-09" db="EMBL/GenBank/DDBJ databases">
        <title>Genome-Enabled Discovery of Anthraquinone Biosynthesis in Senna tora.</title>
        <authorList>
            <person name="Kang S.-H."/>
            <person name="Pandey R.P."/>
            <person name="Lee C.-M."/>
            <person name="Sim J.-S."/>
            <person name="Jeong J.-T."/>
            <person name="Choi B.-S."/>
            <person name="Jung M."/>
            <person name="Ginzburg D."/>
            <person name="Zhao K."/>
            <person name="Won S.Y."/>
            <person name="Oh T.-J."/>
            <person name="Yu Y."/>
            <person name="Kim N.-H."/>
            <person name="Lee O.R."/>
            <person name="Lee T.-H."/>
            <person name="Bashyal P."/>
            <person name="Kim T.-S."/>
            <person name="Lee W.-H."/>
            <person name="Kawkins C."/>
            <person name="Kim C.-K."/>
            <person name="Kim J.S."/>
            <person name="Ahn B.O."/>
            <person name="Rhee S.Y."/>
            <person name="Sohng J.K."/>
        </authorList>
    </citation>
    <scope>NUCLEOTIDE SEQUENCE</scope>
    <source>
        <tissue evidence="1">Leaf</tissue>
    </source>
</reference>
<organism evidence="1 2">
    <name type="scientific">Senna tora</name>
    <dbReference type="NCBI Taxonomy" id="362788"/>
    <lineage>
        <taxon>Eukaryota</taxon>
        <taxon>Viridiplantae</taxon>
        <taxon>Streptophyta</taxon>
        <taxon>Embryophyta</taxon>
        <taxon>Tracheophyta</taxon>
        <taxon>Spermatophyta</taxon>
        <taxon>Magnoliopsida</taxon>
        <taxon>eudicotyledons</taxon>
        <taxon>Gunneridae</taxon>
        <taxon>Pentapetalae</taxon>
        <taxon>rosids</taxon>
        <taxon>fabids</taxon>
        <taxon>Fabales</taxon>
        <taxon>Fabaceae</taxon>
        <taxon>Caesalpinioideae</taxon>
        <taxon>Cassia clade</taxon>
        <taxon>Senna</taxon>
    </lineage>
</organism>
<name>A0A834TTA4_9FABA</name>
<proteinExistence type="predicted"/>
<dbReference type="AlphaFoldDB" id="A0A834TTA4"/>
<protein>
    <submittedName>
        <fullName evidence="1">Uncharacterized protein</fullName>
    </submittedName>
</protein>
<dbReference type="Proteomes" id="UP000634136">
    <property type="component" value="Unassembled WGS sequence"/>
</dbReference>
<accession>A0A834TTA4</accession>
<evidence type="ECO:0000313" key="2">
    <source>
        <dbReference type="Proteomes" id="UP000634136"/>
    </source>
</evidence>
<dbReference type="EMBL" id="JAAIUW010000006">
    <property type="protein sequence ID" value="KAF7827738.1"/>
    <property type="molecule type" value="Genomic_DNA"/>
</dbReference>